<keyword evidence="1" id="KW-0812">Transmembrane</keyword>
<name>C4IDF9_CLOBU</name>
<organism evidence="2 3">
    <name type="scientific">Clostridium butyricum E4 str. BoNT E BL5262</name>
    <dbReference type="NCBI Taxonomy" id="632245"/>
    <lineage>
        <taxon>Bacteria</taxon>
        <taxon>Bacillati</taxon>
        <taxon>Bacillota</taxon>
        <taxon>Clostridia</taxon>
        <taxon>Eubacteriales</taxon>
        <taxon>Clostridiaceae</taxon>
        <taxon>Clostridium</taxon>
    </lineage>
</organism>
<reference evidence="2 3" key="1">
    <citation type="submission" date="2009-08" db="EMBL/GenBank/DDBJ databases">
        <authorList>
            <person name="Shrivastava S."/>
            <person name="Brinkac L.B."/>
            <person name="Brown J.L."/>
            <person name="Bruce D.B."/>
            <person name="Detter C."/>
            <person name="Green L.D."/>
            <person name="Munk C.A."/>
            <person name="Rogers Y.C."/>
            <person name="Tapia R."/>
            <person name="Sims D.R."/>
            <person name="Smith L.A."/>
            <person name="Smith T.J."/>
            <person name="Sutton G."/>
            <person name="Brettin T."/>
        </authorList>
    </citation>
    <scope>NUCLEOTIDE SEQUENCE [LARGE SCALE GENOMIC DNA]</scope>
    <source>
        <strain evidence="3">E4 str. BoNT E BL5262</strain>
    </source>
</reference>
<sequence length="40" mass="4887">MINFIEDLYKVYTMFRNMISTLENIYIIYILIIFLTCGIF</sequence>
<evidence type="ECO:0000313" key="3">
    <source>
        <dbReference type="Proteomes" id="UP000003081"/>
    </source>
</evidence>
<comment type="caution">
    <text evidence="2">The sequence shown here is derived from an EMBL/GenBank/DDBJ whole genome shotgun (WGS) entry which is preliminary data.</text>
</comment>
<evidence type="ECO:0000256" key="1">
    <source>
        <dbReference type="SAM" id="Phobius"/>
    </source>
</evidence>
<dbReference type="AlphaFoldDB" id="C4IDF9"/>
<feature type="transmembrane region" description="Helical" evidence="1">
    <location>
        <begin position="18"/>
        <end position="39"/>
    </location>
</feature>
<keyword evidence="1" id="KW-1133">Transmembrane helix</keyword>
<dbReference type="EMBL" id="ACOM01000004">
    <property type="protein sequence ID" value="EEP55423.1"/>
    <property type="molecule type" value="Genomic_DNA"/>
</dbReference>
<keyword evidence="1" id="KW-0472">Membrane</keyword>
<dbReference type="Proteomes" id="UP000003081">
    <property type="component" value="Unassembled WGS sequence"/>
</dbReference>
<accession>C4IDF9</accession>
<proteinExistence type="predicted"/>
<evidence type="ECO:0000313" key="2">
    <source>
        <dbReference type="EMBL" id="EEP55423.1"/>
    </source>
</evidence>
<gene>
    <name evidence="2" type="ORF">CLP_3389</name>
</gene>
<dbReference type="HOGENOM" id="CLU_3287268_0_0_9"/>
<keyword evidence="3" id="KW-1185">Reference proteome</keyword>
<protein>
    <submittedName>
        <fullName evidence="2">Uncharacterized protein</fullName>
    </submittedName>
</protein>